<keyword evidence="4" id="KW-1185">Reference proteome</keyword>
<feature type="coiled-coil region" evidence="1">
    <location>
        <begin position="67"/>
        <end position="94"/>
    </location>
</feature>
<keyword evidence="3" id="KW-0808">Transferase</keyword>
<dbReference type="InterPro" id="IPR013216">
    <property type="entry name" value="Methyltransf_11"/>
</dbReference>
<gene>
    <name evidence="3" type="ORF">E1832_16745</name>
</gene>
<evidence type="ECO:0000259" key="2">
    <source>
        <dbReference type="Pfam" id="PF08241"/>
    </source>
</evidence>
<dbReference type="SUPFAM" id="SSF53335">
    <property type="entry name" value="S-adenosyl-L-methionine-dependent methyltransferases"/>
    <property type="match status" value="1"/>
</dbReference>
<comment type="caution">
    <text evidence="3">The sequence shown here is derived from an EMBL/GenBank/DDBJ whole genome shotgun (WGS) entry which is preliminary data.</text>
</comment>
<dbReference type="Proteomes" id="UP000295301">
    <property type="component" value="Unassembled WGS sequence"/>
</dbReference>
<dbReference type="CDD" id="cd02440">
    <property type="entry name" value="AdoMet_MTases"/>
    <property type="match status" value="1"/>
</dbReference>
<feature type="domain" description="Methyltransferase type 11" evidence="2">
    <location>
        <begin position="200"/>
        <end position="293"/>
    </location>
</feature>
<keyword evidence="1" id="KW-0175">Coiled coil</keyword>
<keyword evidence="3" id="KW-0489">Methyltransferase</keyword>
<dbReference type="InterPro" id="IPR029063">
    <property type="entry name" value="SAM-dependent_MTases_sf"/>
</dbReference>
<proteinExistence type="predicted"/>
<name>A0A4R5UXV0_9RHOB</name>
<dbReference type="OrthoDB" id="5298787at2"/>
<accession>A0A4R5UXV0</accession>
<dbReference type="AlphaFoldDB" id="A0A4R5UXV0"/>
<sequence length="320" mass="34569">MHDDSPETVPPLTLLRTTLALDDALSGLDRAVGDQARLLRSMTELSARIAALADPAAPASADRAGRLKTLMLRAQSCEKQLERAQRTLSAERAAYRAALTDGRDALSRHAALIAGLGSGLETQARKNAALQRTLERQLHRQCQAVPDIPANGFDLPDGSYDYIAIGIGRLLDLLARLDLCLSQDPALAVDGARYRPVSLLEIGCGPGHNLELARSAGLCLFSECSGFDINPLAIATGRAAFDLGTAIEVADALDYDYSRADVIYSFRPFSSFDLQARLEARLAEDMRPGAYLIAPMPLDLEQYPALIPMEGAGEIWRKAR</sequence>
<reference evidence="3 4" key="1">
    <citation type="submission" date="2019-03" db="EMBL/GenBank/DDBJ databases">
        <title>Ruegeria lutea sp. nov., a novel strain, isolated from marine sediment, the Masan Bay, South Korea.</title>
        <authorList>
            <person name="Kim J."/>
            <person name="Kim D.-Y."/>
            <person name="Lee S.-S."/>
        </authorList>
    </citation>
    <scope>NUCLEOTIDE SEQUENCE [LARGE SCALE GENOMIC DNA]</scope>
    <source>
        <strain evidence="3 4">318-1</strain>
    </source>
</reference>
<dbReference type="Pfam" id="PF08241">
    <property type="entry name" value="Methyltransf_11"/>
    <property type="match status" value="1"/>
</dbReference>
<dbReference type="Gene3D" id="3.40.50.150">
    <property type="entry name" value="Vaccinia Virus protein VP39"/>
    <property type="match status" value="1"/>
</dbReference>
<evidence type="ECO:0000256" key="1">
    <source>
        <dbReference type="SAM" id="Coils"/>
    </source>
</evidence>
<dbReference type="GO" id="GO:0032259">
    <property type="term" value="P:methylation"/>
    <property type="evidence" value="ECO:0007669"/>
    <property type="project" value="UniProtKB-KW"/>
</dbReference>
<protein>
    <submittedName>
        <fullName evidence="3">Class I SAM-dependent methyltransferase</fullName>
    </submittedName>
</protein>
<dbReference type="RefSeq" id="WP_133360913.1">
    <property type="nucleotide sequence ID" value="NZ_SMUV01000071.1"/>
</dbReference>
<organism evidence="3 4">
    <name type="scientific">Antarcticimicrobium luteum</name>
    <dbReference type="NCBI Taxonomy" id="2547397"/>
    <lineage>
        <taxon>Bacteria</taxon>
        <taxon>Pseudomonadati</taxon>
        <taxon>Pseudomonadota</taxon>
        <taxon>Alphaproteobacteria</taxon>
        <taxon>Rhodobacterales</taxon>
        <taxon>Paracoccaceae</taxon>
        <taxon>Antarcticimicrobium</taxon>
    </lineage>
</organism>
<dbReference type="EMBL" id="SMUV01000071">
    <property type="protein sequence ID" value="TDK43916.1"/>
    <property type="molecule type" value="Genomic_DNA"/>
</dbReference>
<evidence type="ECO:0000313" key="4">
    <source>
        <dbReference type="Proteomes" id="UP000295301"/>
    </source>
</evidence>
<evidence type="ECO:0000313" key="3">
    <source>
        <dbReference type="EMBL" id="TDK43916.1"/>
    </source>
</evidence>
<dbReference type="GO" id="GO:0008757">
    <property type="term" value="F:S-adenosylmethionine-dependent methyltransferase activity"/>
    <property type="evidence" value="ECO:0007669"/>
    <property type="project" value="InterPro"/>
</dbReference>